<sequence length="416" mass="47595">MAGYEFGGTILPVKEREKTKDRWLKERLETILPAIMDKHQLDVWVIVGREYHEDPIVETLFPAAVDSSRRLTLFAFFLNEDKTVNRYVIHTNPAFDPFYERVWKQADEDQWECLARLIDEKNPRQIGVNMSQHYSFCDGLSHTFYEKLREVVGQEYATRVVSAEKVALDWLEIRSPEELAAYPAVAETARGLAQEALSNKVIHPGITTTTDVVDWIRQRVNDLGVQTSFYPTVDVVRKGGDRLEGVVILPGDVVHIDFGIHYLGLATDTQQLAYVLHAGEEEAPEGLLAAMRTAIRMEEIIAENFVEGRTGNDIFQKSVKQANQEGIQAMIYSHPLGNHCHAAGPLIGMYDKQQEIPIRGELALQNNTCYAMEFNIRQYIPEWDQEIPVYLEEPISFIANKVQYLAKSQMEYYLIR</sequence>
<dbReference type="Proteomes" id="UP000051063">
    <property type="component" value="Unassembled WGS sequence"/>
</dbReference>
<dbReference type="SUPFAM" id="SSF55920">
    <property type="entry name" value="Creatinase/aminopeptidase"/>
    <property type="match status" value="1"/>
</dbReference>
<keyword evidence="3" id="KW-1185">Reference proteome</keyword>
<dbReference type="InterPro" id="IPR000994">
    <property type="entry name" value="Pept_M24"/>
</dbReference>
<dbReference type="InterPro" id="IPR036005">
    <property type="entry name" value="Creatinase/aminopeptidase-like"/>
</dbReference>
<evidence type="ECO:0000259" key="1">
    <source>
        <dbReference type="Pfam" id="PF00557"/>
    </source>
</evidence>
<evidence type="ECO:0000313" key="2">
    <source>
        <dbReference type="EMBL" id="KQL48694.1"/>
    </source>
</evidence>
<proteinExistence type="predicted"/>
<feature type="domain" description="Peptidase M24" evidence="1">
    <location>
        <begin position="195"/>
        <end position="377"/>
    </location>
</feature>
<protein>
    <recommendedName>
        <fullName evidence="1">Peptidase M24 domain-containing protein</fullName>
    </recommendedName>
</protein>
<name>A0ABR5NAW5_BRECH</name>
<dbReference type="RefSeq" id="WP_055742986.1">
    <property type="nucleotide sequence ID" value="NZ_LJJB01000007.1"/>
</dbReference>
<accession>A0ABR5NAW5</accession>
<dbReference type="EMBL" id="LJJB01000007">
    <property type="protein sequence ID" value="KQL48694.1"/>
    <property type="molecule type" value="Genomic_DNA"/>
</dbReference>
<comment type="caution">
    <text evidence="2">The sequence shown here is derived from an EMBL/GenBank/DDBJ whole genome shotgun (WGS) entry which is preliminary data.</text>
</comment>
<evidence type="ECO:0000313" key="3">
    <source>
        <dbReference type="Proteomes" id="UP000051063"/>
    </source>
</evidence>
<reference evidence="2 3" key="1">
    <citation type="submission" date="2015-09" db="EMBL/GenBank/DDBJ databases">
        <title>Genome sequencing project for genomic taxonomy and phylogenomics of Bacillus-like bacteria.</title>
        <authorList>
            <person name="Liu B."/>
            <person name="Wang J."/>
            <person name="Zhu Y."/>
            <person name="Liu G."/>
            <person name="Chen Q."/>
            <person name="Chen Z."/>
            <person name="Lan J."/>
            <person name="Che J."/>
            <person name="Ge C."/>
            <person name="Shi H."/>
            <person name="Pan Z."/>
            <person name="Liu X."/>
        </authorList>
    </citation>
    <scope>NUCLEOTIDE SEQUENCE [LARGE SCALE GENOMIC DNA]</scope>
    <source>
        <strain evidence="2 3">DSM 8552</strain>
    </source>
</reference>
<dbReference type="Gene3D" id="3.90.230.10">
    <property type="entry name" value="Creatinase/methionine aminopeptidase superfamily"/>
    <property type="match status" value="1"/>
</dbReference>
<gene>
    <name evidence="2" type="ORF">AN963_02490</name>
</gene>
<organism evidence="2 3">
    <name type="scientific">Brevibacillus choshinensis</name>
    <dbReference type="NCBI Taxonomy" id="54911"/>
    <lineage>
        <taxon>Bacteria</taxon>
        <taxon>Bacillati</taxon>
        <taxon>Bacillota</taxon>
        <taxon>Bacilli</taxon>
        <taxon>Bacillales</taxon>
        <taxon>Paenibacillaceae</taxon>
        <taxon>Brevibacillus</taxon>
    </lineage>
</organism>
<dbReference type="Pfam" id="PF00557">
    <property type="entry name" value="Peptidase_M24"/>
    <property type="match status" value="1"/>
</dbReference>